<organism evidence="11 12">
    <name type="scientific">Anguilla anguilla</name>
    <name type="common">European freshwater eel</name>
    <name type="synonym">Muraena anguilla</name>
    <dbReference type="NCBI Taxonomy" id="7936"/>
    <lineage>
        <taxon>Eukaryota</taxon>
        <taxon>Metazoa</taxon>
        <taxon>Chordata</taxon>
        <taxon>Craniata</taxon>
        <taxon>Vertebrata</taxon>
        <taxon>Euteleostomi</taxon>
        <taxon>Actinopterygii</taxon>
        <taxon>Neopterygii</taxon>
        <taxon>Teleostei</taxon>
        <taxon>Anguilliformes</taxon>
        <taxon>Anguillidae</taxon>
        <taxon>Anguilla</taxon>
    </lineage>
</organism>
<feature type="coiled-coil region" evidence="10">
    <location>
        <begin position="364"/>
        <end position="391"/>
    </location>
</feature>
<dbReference type="OMA" id="NLCRAIN"/>
<evidence type="ECO:0008006" key="13">
    <source>
        <dbReference type="Google" id="ProtNLM"/>
    </source>
</evidence>
<evidence type="ECO:0000256" key="8">
    <source>
        <dbReference type="ARBA" id="ARBA00023273"/>
    </source>
</evidence>
<dbReference type="Pfam" id="PF05914">
    <property type="entry name" value="RIB43A"/>
    <property type="match status" value="1"/>
</dbReference>
<comment type="subunit">
    <text evidence="9">Microtubule inner protein component of sperm flagellar doublet microtubules.</text>
</comment>
<evidence type="ECO:0000256" key="2">
    <source>
        <dbReference type="ARBA" id="ARBA00006875"/>
    </source>
</evidence>
<dbReference type="OrthoDB" id="429119at2759"/>
<evidence type="ECO:0000256" key="10">
    <source>
        <dbReference type="SAM" id="Coils"/>
    </source>
</evidence>
<dbReference type="EMBL" id="JAFIRN010000007">
    <property type="protein sequence ID" value="KAG5845871.1"/>
    <property type="molecule type" value="Genomic_DNA"/>
</dbReference>
<reference evidence="11" key="1">
    <citation type="submission" date="2021-01" db="EMBL/GenBank/DDBJ databases">
        <title>A chromosome-scale assembly of European eel, Anguilla anguilla.</title>
        <authorList>
            <person name="Henkel C."/>
            <person name="Jong-Raadsen S.A."/>
            <person name="Dufour S."/>
            <person name="Weltzien F.-A."/>
            <person name="Palstra A.P."/>
            <person name="Pelster B."/>
            <person name="Spaink H.P."/>
            <person name="Van Den Thillart G.E."/>
            <person name="Jansen H."/>
            <person name="Zahm M."/>
            <person name="Klopp C."/>
            <person name="Cedric C."/>
            <person name="Louis A."/>
            <person name="Berthelot C."/>
            <person name="Parey E."/>
            <person name="Roest Crollius H."/>
            <person name="Montfort J."/>
            <person name="Robinson-Rechavi M."/>
            <person name="Bucao C."/>
            <person name="Bouchez O."/>
            <person name="Gislard M."/>
            <person name="Lluch J."/>
            <person name="Milhes M."/>
            <person name="Lampietro C."/>
            <person name="Lopez Roques C."/>
            <person name="Donnadieu C."/>
            <person name="Braasch I."/>
            <person name="Desvignes T."/>
            <person name="Postlethwait J."/>
            <person name="Bobe J."/>
            <person name="Guiguen Y."/>
            <person name="Dirks R."/>
        </authorList>
    </citation>
    <scope>NUCLEOTIDE SEQUENCE</scope>
    <source>
        <strain evidence="11">Tag_6206</strain>
        <tissue evidence="11">Liver</tissue>
    </source>
</reference>
<comment type="caution">
    <text evidence="11">The sequence shown here is derived from an EMBL/GenBank/DDBJ whole genome shotgun (WGS) entry which is preliminary data.</text>
</comment>
<accession>A0A9D3MD01</accession>
<keyword evidence="8" id="KW-0966">Cell projection</keyword>
<evidence type="ECO:0000256" key="7">
    <source>
        <dbReference type="ARBA" id="ARBA00023212"/>
    </source>
</evidence>
<proteinExistence type="inferred from homology"/>
<keyword evidence="12" id="KW-1185">Reference proteome</keyword>
<evidence type="ECO:0000256" key="6">
    <source>
        <dbReference type="ARBA" id="ARBA00023069"/>
    </source>
</evidence>
<evidence type="ECO:0000256" key="9">
    <source>
        <dbReference type="ARBA" id="ARBA00046435"/>
    </source>
</evidence>
<evidence type="ECO:0000256" key="3">
    <source>
        <dbReference type="ARBA" id="ARBA00022490"/>
    </source>
</evidence>
<dbReference type="InterPro" id="IPR008805">
    <property type="entry name" value="RIB43A"/>
</dbReference>
<evidence type="ECO:0000256" key="5">
    <source>
        <dbReference type="ARBA" id="ARBA00023054"/>
    </source>
</evidence>
<evidence type="ECO:0000256" key="1">
    <source>
        <dbReference type="ARBA" id="ARBA00004611"/>
    </source>
</evidence>
<comment type="subcellular location">
    <subcellularLocation>
        <location evidence="1">Cytoplasm</location>
        <location evidence="1">Cytoskeleton</location>
        <location evidence="1">Flagellum axoneme</location>
    </subcellularLocation>
</comment>
<dbReference type="AlphaFoldDB" id="A0A9D3MD01"/>
<keyword evidence="3" id="KW-0963">Cytoplasm</keyword>
<keyword evidence="5 10" id="KW-0175">Coiled coil</keyword>
<protein>
    <recommendedName>
        <fullName evidence="13">RIB43A domain with coiled-coils 2</fullName>
    </recommendedName>
</protein>
<dbReference type="PANTHER" id="PTHR14517:SF10">
    <property type="entry name" value="RIB43A-LIKE WITH COILED-COILS PROTEIN 2"/>
    <property type="match status" value="1"/>
</dbReference>
<evidence type="ECO:0000256" key="4">
    <source>
        <dbReference type="ARBA" id="ARBA00022846"/>
    </source>
</evidence>
<sequence length="411" mass="48418">MRNKLPGWRHHWRKGCASGILATVCLRCPCSIAFSVIITFLRADKMNKVVLQSDRIAAASLEKRRTRELQRKERIFNERVRTIGVDIDALDFQVKERRDREDQEAEILNAYATDLLCHDRAACVLESRESRDRRRLEETVQHFRQVFQQPTSRREFDLNDPDLLKKQEGGQVLQGLAGEDPDWKDRVKRQQEQLREWSLQQQRELELARQQQRQTDQQYDQSRVALDSRTIELQKIQEQRQRALAVATKDFNLTKAVEVAEQRQRQWQQEEEDNIVEIQNQLQTLELNQGPEGSASVLGLARLWLNKGLTAEHQKHIIDFQLQQAEEKRRASMAQRQRELQLEQSRVASARTALLLERQQARTTRRLRRDMDNTNAQLAEAQLQQKKYLEKTLNSNAPDERYFTQFNTSSR</sequence>
<evidence type="ECO:0000313" key="11">
    <source>
        <dbReference type="EMBL" id="KAG5845871.1"/>
    </source>
</evidence>
<dbReference type="PANTHER" id="PTHR14517">
    <property type="entry name" value="RIB43A-RELATED"/>
    <property type="match status" value="1"/>
</dbReference>
<keyword evidence="7" id="KW-0206">Cytoskeleton</keyword>
<keyword evidence="6" id="KW-0969">Cilium</keyword>
<dbReference type="Proteomes" id="UP001044222">
    <property type="component" value="Chromosome 7"/>
</dbReference>
<comment type="similarity">
    <text evidence="2">Belongs to the RIB43A family.</text>
</comment>
<name>A0A9D3MD01_ANGAN</name>
<gene>
    <name evidence="11" type="ORF">ANANG_G00143770</name>
</gene>
<keyword evidence="4" id="KW-0282">Flagellum</keyword>
<evidence type="ECO:0000313" key="12">
    <source>
        <dbReference type="Proteomes" id="UP001044222"/>
    </source>
</evidence>